<dbReference type="Gene3D" id="3.30.420.10">
    <property type="entry name" value="Ribonuclease H-like superfamily/Ribonuclease H"/>
    <property type="match status" value="1"/>
</dbReference>
<keyword evidence="2" id="KW-1185">Reference proteome</keyword>
<evidence type="ECO:0000313" key="2">
    <source>
        <dbReference type="Proteomes" id="UP001497472"/>
    </source>
</evidence>
<dbReference type="Proteomes" id="UP001497472">
    <property type="component" value="Unassembled WGS sequence"/>
</dbReference>
<dbReference type="EMBL" id="CAVLEF010000203">
    <property type="protein sequence ID" value="CAK1552992.1"/>
    <property type="molecule type" value="Genomic_DNA"/>
</dbReference>
<name>A0AAV1JXX2_9NEOP</name>
<reference evidence="1 2" key="1">
    <citation type="submission" date="2023-11" db="EMBL/GenBank/DDBJ databases">
        <authorList>
            <person name="Okamura Y."/>
        </authorList>
    </citation>
    <scope>NUCLEOTIDE SEQUENCE [LARGE SCALE GENOMIC DNA]</scope>
</reference>
<gene>
    <name evidence="1" type="ORF">LNINA_LOCUS12012</name>
</gene>
<accession>A0AAV1JXX2</accession>
<comment type="caution">
    <text evidence="1">The sequence shown here is derived from an EMBL/GenBank/DDBJ whole genome shotgun (WGS) entry which is preliminary data.</text>
</comment>
<dbReference type="AlphaFoldDB" id="A0AAV1JXX2"/>
<sequence length="102" mass="11834">MVVTFGSKTGHVATIPLYGHTVYAEWYATICLPQVDSELCKQNCNRRFILHHNNMSFHTAHITKEFFELNNIELLVYLPYSAELSPDDFYTLPKIKNKLRGQ</sequence>
<proteinExistence type="predicted"/>
<evidence type="ECO:0008006" key="3">
    <source>
        <dbReference type="Google" id="ProtNLM"/>
    </source>
</evidence>
<dbReference type="GO" id="GO:0003676">
    <property type="term" value="F:nucleic acid binding"/>
    <property type="evidence" value="ECO:0007669"/>
    <property type="project" value="InterPro"/>
</dbReference>
<evidence type="ECO:0000313" key="1">
    <source>
        <dbReference type="EMBL" id="CAK1552992.1"/>
    </source>
</evidence>
<protein>
    <recommendedName>
        <fullName evidence="3">Transposase</fullName>
    </recommendedName>
</protein>
<organism evidence="1 2">
    <name type="scientific">Leptosia nina</name>
    <dbReference type="NCBI Taxonomy" id="320188"/>
    <lineage>
        <taxon>Eukaryota</taxon>
        <taxon>Metazoa</taxon>
        <taxon>Ecdysozoa</taxon>
        <taxon>Arthropoda</taxon>
        <taxon>Hexapoda</taxon>
        <taxon>Insecta</taxon>
        <taxon>Pterygota</taxon>
        <taxon>Neoptera</taxon>
        <taxon>Endopterygota</taxon>
        <taxon>Lepidoptera</taxon>
        <taxon>Glossata</taxon>
        <taxon>Ditrysia</taxon>
        <taxon>Papilionoidea</taxon>
        <taxon>Pieridae</taxon>
        <taxon>Pierinae</taxon>
        <taxon>Leptosia</taxon>
    </lineage>
</organism>
<dbReference type="InterPro" id="IPR036397">
    <property type="entry name" value="RNaseH_sf"/>
</dbReference>